<gene>
    <name evidence="1" type="ORF">S06H3_08344</name>
</gene>
<dbReference type="SUPFAM" id="SSF46785">
    <property type="entry name" value="Winged helix' DNA-binding domain"/>
    <property type="match status" value="1"/>
</dbReference>
<evidence type="ECO:0000313" key="1">
    <source>
        <dbReference type="EMBL" id="GAI07959.1"/>
    </source>
</evidence>
<feature type="non-terminal residue" evidence="1">
    <location>
        <position position="166"/>
    </location>
</feature>
<sequence length="166" mass="19912">MSVQIKRSLFRDKSTLILREMLHDLDREWKVRDFMKKCRISIGLISRTLSFLDKLGFVERVNRGRIGYTRLIKKKELLEFWLENYDFSLNKVQSFYSPDEKILEKVRSFLGEKGLDEFYALTLHAGANFITSYMFTEDIHIYLNHPSFYEIISEMQDRVLLKQLVR</sequence>
<proteinExistence type="predicted"/>
<protein>
    <submittedName>
        <fullName evidence="1">Uncharacterized protein</fullName>
    </submittedName>
</protein>
<dbReference type="EMBL" id="BARV01003506">
    <property type="protein sequence ID" value="GAI07959.1"/>
    <property type="molecule type" value="Genomic_DNA"/>
</dbReference>
<comment type="caution">
    <text evidence="1">The sequence shown here is derived from an EMBL/GenBank/DDBJ whole genome shotgun (WGS) entry which is preliminary data.</text>
</comment>
<accession>X1MNM8</accession>
<name>X1MNM8_9ZZZZ</name>
<reference evidence="1" key="1">
    <citation type="journal article" date="2014" name="Front. Microbiol.">
        <title>High frequency of phylogenetically diverse reductive dehalogenase-homologous genes in deep subseafloor sedimentary metagenomes.</title>
        <authorList>
            <person name="Kawai M."/>
            <person name="Futagami T."/>
            <person name="Toyoda A."/>
            <person name="Takaki Y."/>
            <person name="Nishi S."/>
            <person name="Hori S."/>
            <person name="Arai W."/>
            <person name="Tsubouchi T."/>
            <person name="Morono Y."/>
            <person name="Uchiyama I."/>
            <person name="Ito T."/>
            <person name="Fujiyama A."/>
            <person name="Inagaki F."/>
            <person name="Takami H."/>
        </authorList>
    </citation>
    <scope>NUCLEOTIDE SEQUENCE</scope>
    <source>
        <strain evidence="1">Expedition CK06-06</strain>
    </source>
</reference>
<organism evidence="1">
    <name type="scientific">marine sediment metagenome</name>
    <dbReference type="NCBI Taxonomy" id="412755"/>
    <lineage>
        <taxon>unclassified sequences</taxon>
        <taxon>metagenomes</taxon>
        <taxon>ecological metagenomes</taxon>
    </lineage>
</organism>
<dbReference type="InterPro" id="IPR036390">
    <property type="entry name" value="WH_DNA-bd_sf"/>
</dbReference>
<dbReference type="AlphaFoldDB" id="X1MNM8"/>